<organism evidence="1">
    <name type="scientific">hydrocarbon metagenome</name>
    <dbReference type="NCBI Taxonomy" id="938273"/>
    <lineage>
        <taxon>unclassified sequences</taxon>
        <taxon>metagenomes</taxon>
        <taxon>ecological metagenomes</taxon>
    </lineage>
</organism>
<reference evidence="1" key="1">
    <citation type="journal article" date="2015" name="Proc. Natl. Acad. Sci. U.S.A.">
        <title>Networks of energetic and metabolic interactions define dynamics in microbial communities.</title>
        <authorList>
            <person name="Embree M."/>
            <person name="Liu J.K."/>
            <person name="Al-Bassam M.M."/>
            <person name="Zengler K."/>
        </authorList>
    </citation>
    <scope>NUCLEOTIDE SEQUENCE</scope>
</reference>
<sequence>METVKKKYIVDENNNRVAVQLDIDTFNRIEEVLENYGLVELMKEEELSEKLELKEAQEYYNKLSKEK</sequence>
<proteinExistence type="predicted"/>
<evidence type="ECO:0000313" key="1">
    <source>
        <dbReference type="EMBL" id="KUG24796.1"/>
    </source>
</evidence>
<dbReference type="InterPro" id="IPR049537">
    <property type="entry name" value="RelB-like"/>
</dbReference>
<dbReference type="Pfam" id="PF18506">
    <property type="entry name" value="RelB-like"/>
    <property type="match status" value="1"/>
</dbReference>
<gene>
    <name evidence="1" type="ORF">ASZ90_005378</name>
</gene>
<protein>
    <submittedName>
        <fullName evidence="1">Uncharacterized protein</fullName>
    </submittedName>
</protein>
<name>A0A0W8FVE0_9ZZZZ</name>
<dbReference type="AlphaFoldDB" id="A0A0W8FVE0"/>
<accession>A0A0W8FVE0</accession>
<comment type="caution">
    <text evidence="1">The sequence shown here is derived from an EMBL/GenBank/DDBJ whole genome shotgun (WGS) entry which is preliminary data.</text>
</comment>
<dbReference type="EMBL" id="LNQE01000817">
    <property type="protein sequence ID" value="KUG24796.1"/>
    <property type="molecule type" value="Genomic_DNA"/>
</dbReference>